<proteinExistence type="predicted"/>
<feature type="domain" description="CD-NTase associated protein 4-like DNA endonuclease" evidence="1">
    <location>
        <begin position="54"/>
        <end position="201"/>
    </location>
</feature>
<name>A0A4P8HUQ4_9BURK</name>
<dbReference type="OrthoDB" id="8433714at2"/>
<dbReference type="InterPro" id="IPR025382">
    <property type="entry name" value="Cap4-like_endonuclease_dom"/>
</dbReference>
<accession>A0A4P8HUQ4</accession>
<keyword evidence="4" id="KW-1185">Reference proteome</keyword>
<dbReference type="Proteomes" id="UP000298763">
    <property type="component" value="Chromosome"/>
</dbReference>
<dbReference type="RefSeq" id="WP_137316422.1">
    <property type="nucleotide sequence ID" value="NZ_CP040017.1"/>
</dbReference>
<dbReference type="GO" id="GO:0004518">
    <property type="term" value="F:nuclease activity"/>
    <property type="evidence" value="ECO:0007669"/>
    <property type="project" value="InterPro"/>
</dbReference>
<evidence type="ECO:0000259" key="1">
    <source>
        <dbReference type="Pfam" id="PF14130"/>
    </source>
</evidence>
<dbReference type="EMBL" id="JACHXS010000009">
    <property type="protein sequence ID" value="MBB3223467.1"/>
    <property type="molecule type" value="Genomic_DNA"/>
</dbReference>
<dbReference type="Pfam" id="PF14130">
    <property type="entry name" value="Cap4_nuclease"/>
    <property type="match status" value="1"/>
</dbReference>
<sequence>MLTDKLPTVALSNPKRGPIHIDERCFPTLHMALAEEKFIEIFSLSQDPELAEAGGGHGQKGVDFQRYWAILRIFELKQDGSTDFLLLFESIQDVAEFDSETAPSRVDIYQIKKKDSGEWSFNELTGLLKPDGRTKKKVFPTLSKVGKSPLGKLYKAGLAVQHLEANAHFVSNAGCDLPLVTSGSASALLKCLASELDASHALPLAEGLALLHAAPGEVPDLKRLALRKTTLHPDDPHLMALGAATAYLSKHLPASAGQAKAFVDALFAQLSALGRQTQPVVSFEELRRQRGYSMAELNSALADLKGVPDLKSYLDKVLDGLLLEGLAPLRRISIDVGVTKYFSAVVSGTWGGDELALIDECAKAAPPLLASSSLLPALEAETARIAASHPAFKNTEVFAYLLIQVTKNAAA</sequence>
<evidence type="ECO:0000313" key="4">
    <source>
        <dbReference type="Proteomes" id="UP000298763"/>
    </source>
</evidence>
<reference evidence="3 4" key="1">
    <citation type="submission" date="2019-05" db="EMBL/GenBank/DDBJ databases">
        <title>Draft Genome Sequences of Six Type Strains of the Genus Massilia.</title>
        <authorList>
            <person name="Miess H."/>
            <person name="Frediansyhah A."/>
            <person name="Gross H."/>
        </authorList>
    </citation>
    <scope>NUCLEOTIDE SEQUENCE [LARGE SCALE GENOMIC DNA]</scope>
    <source>
        <strain evidence="3 4">DSMZ 26121</strain>
    </source>
</reference>
<evidence type="ECO:0000313" key="5">
    <source>
        <dbReference type="Proteomes" id="UP000584325"/>
    </source>
</evidence>
<dbReference type="AlphaFoldDB" id="A0A4P8HUQ4"/>
<dbReference type="EMBL" id="CP040017">
    <property type="protein sequence ID" value="QCP13643.1"/>
    <property type="molecule type" value="Genomic_DNA"/>
</dbReference>
<organism evidence="2 5">
    <name type="scientific">Pseudoduganella umbonata</name>
    <dbReference type="NCBI Taxonomy" id="864828"/>
    <lineage>
        <taxon>Bacteria</taxon>
        <taxon>Pseudomonadati</taxon>
        <taxon>Pseudomonadota</taxon>
        <taxon>Betaproteobacteria</taxon>
        <taxon>Burkholderiales</taxon>
        <taxon>Oxalobacteraceae</taxon>
        <taxon>Telluria group</taxon>
        <taxon>Pseudoduganella</taxon>
    </lineage>
</organism>
<reference evidence="2 5" key="2">
    <citation type="submission" date="2020-08" db="EMBL/GenBank/DDBJ databases">
        <title>Genomic Encyclopedia of Type Strains, Phase III (KMG-III): the genomes of soil and plant-associated and newly described type strains.</title>
        <authorList>
            <person name="Whitman W."/>
        </authorList>
    </citation>
    <scope>NUCLEOTIDE SEQUENCE [LARGE SCALE GENOMIC DNA]</scope>
    <source>
        <strain evidence="2 5">CECT 7753</strain>
    </source>
</reference>
<dbReference type="Proteomes" id="UP000584325">
    <property type="component" value="Unassembled WGS sequence"/>
</dbReference>
<evidence type="ECO:0000313" key="3">
    <source>
        <dbReference type="EMBL" id="QCP13643.1"/>
    </source>
</evidence>
<evidence type="ECO:0000313" key="2">
    <source>
        <dbReference type="EMBL" id="MBB3223467.1"/>
    </source>
</evidence>
<gene>
    <name evidence="3" type="ORF">FCL38_26805</name>
    <name evidence="2" type="ORF">FHS02_004313</name>
</gene>
<protein>
    <submittedName>
        <fullName evidence="3">DUF4297 domain-containing protein</fullName>
    </submittedName>
</protein>